<dbReference type="SUPFAM" id="SSF55729">
    <property type="entry name" value="Acyl-CoA N-acyltransferases (Nat)"/>
    <property type="match status" value="1"/>
</dbReference>
<gene>
    <name evidence="1" type="ORF">CNX65_22845</name>
</gene>
<dbReference type="RefSeq" id="WP_096495599.1">
    <property type="nucleotide sequence ID" value="NZ_CP023445.1"/>
</dbReference>
<organism evidence="1 2">
    <name type="scientific">Actinosynnema pretiosum</name>
    <dbReference type="NCBI Taxonomy" id="42197"/>
    <lineage>
        <taxon>Bacteria</taxon>
        <taxon>Bacillati</taxon>
        <taxon>Actinomycetota</taxon>
        <taxon>Actinomycetes</taxon>
        <taxon>Pseudonocardiales</taxon>
        <taxon>Pseudonocardiaceae</taxon>
        <taxon>Actinosynnema</taxon>
    </lineage>
</organism>
<sequence length="373" mass="40796">MTTVRRLDTLDEIPRESWDSLVGPLGFYSSHAWLRSQERSAAARPTYVVVERAGELLAASPVYEFTSPPAPLPVAGGASVLRAGPRTGYHNQLLVRQDGERHTRAHVTLLLHALAELAAERGRSALLLDHLTSSDLALLAVDLEAGAVLRGAEGVLHNEGGTFASYKRLLGKNARKKEHEWRRFAEAGFTVDTARLSETLTEVVPLIATTGARYDSALPTEEITRFLTEQARCADDSSVVFRCQDAAGALVGCSVDFRWQNTLYARVAGFDYSRLHNAFEYFNTVYYEPLRYMEAHGLTTLHLGVASLNAKARRAATLHPQWACAIPVPLRRGALRQHDPAADRALADAIAAEAGGGTNHDEWSADAFTKIGR</sequence>
<dbReference type="AlphaFoldDB" id="A0A290Z9T9"/>
<keyword evidence="2" id="KW-1185">Reference proteome</keyword>
<protein>
    <submittedName>
        <fullName evidence="1">Uncharacterized protein</fullName>
    </submittedName>
</protein>
<name>A0A290Z9T9_9PSEU</name>
<evidence type="ECO:0000313" key="1">
    <source>
        <dbReference type="EMBL" id="ATE55768.1"/>
    </source>
</evidence>
<evidence type="ECO:0000313" key="2">
    <source>
        <dbReference type="Proteomes" id="UP000218505"/>
    </source>
</evidence>
<dbReference type="InterPro" id="IPR016181">
    <property type="entry name" value="Acyl_CoA_acyltransferase"/>
</dbReference>
<reference evidence="1" key="1">
    <citation type="submission" date="2017-09" db="EMBL/GenBank/DDBJ databases">
        <title>Complete Genome Sequence of ansamitocin-producing Bacterium Actinosynnema pretiosum X47.</title>
        <authorList>
            <person name="Cao G."/>
            <person name="Zong G."/>
            <person name="Zhong C."/>
            <person name="Fu J."/>
        </authorList>
    </citation>
    <scope>NUCLEOTIDE SEQUENCE [LARGE SCALE GENOMIC DNA]</scope>
    <source>
        <strain evidence="1">X47</strain>
    </source>
</reference>
<proteinExistence type="predicted"/>
<dbReference type="EMBL" id="CP023445">
    <property type="protein sequence ID" value="ATE55768.1"/>
    <property type="molecule type" value="Genomic_DNA"/>
</dbReference>
<dbReference type="Proteomes" id="UP000218505">
    <property type="component" value="Chromosome"/>
</dbReference>
<accession>A0A290Z9T9</accession>
<dbReference type="KEGG" id="apre:CNX65_22845"/>